<dbReference type="EMBL" id="LJIJ01001689">
    <property type="protein sequence ID" value="ODM91054.1"/>
    <property type="molecule type" value="Genomic_DNA"/>
</dbReference>
<sequence>MSPFVLDFFIGGRIVRATLHHFRKSWGNVRICNINVDLFKTVAFIKDLIWELQKNQPNKMNLYRCKSPVVALILAIIILMLSTLSTSSVKARMKICLKNCGQCKRIYGDYFEGRRCADSCVIQKGRFIPDCHDDYSISDFISKLE</sequence>
<reference evidence="2 3" key="1">
    <citation type="journal article" date="2016" name="Genome Biol. Evol.">
        <title>Gene Family Evolution Reflects Adaptation to Soil Environmental Stressors in the Genome of the Collembolan Orchesella cincta.</title>
        <authorList>
            <person name="Faddeeva-Vakhrusheva A."/>
            <person name="Derks M.F."/>
            <person name="Anvar S.Y."/>
            <person name="Agamennone V."/>
            <person name="Suring W."/>
            <person name="Smit S."/>
            <person name="van Straalen N.M."/>
            <person name="Roelofs D."/>
        </authorList>
    </citation>
    <scope>NUCLEOTIDE SEQUENCE [LARGE SCALE GENOMIC DNA]</scope>
    <source>
        <tissue evidence="2">Mixed pool</tissue>
    </source>
</reference>
<keyword evidence="1" id="KW-0812">Transmembrane</keyword>
<keyword evidence="1" id="KW-1133">Transmembrane helix</keyword>
<proteinExistence type="predicted"/>
<dbReference type="Pfam" id="PF04736">
    <property type="entry name" value="Eclosion"/>
    <property type="match status" value="1"/>
</dbReference>
<dbReference type="AlphaFoldDB" id="A0A1D2MDW3"/>
<gene>
    <name evidence="2" type="ORF">Ocin01_15628</name>
</gene>
<dbReference type="STRING" id="48709.A0A1D2MDW3"/>
<keyword evidence="3" id="KW-1185">Reference proteome</keyword>
<comment type="caution">
    <text evidence="2">The sequence shown here is derived from an EMBL/GenBank/DDBJ whole genome shotgun (WGS) entry which is preliminary data.</text>
</comment>
<dbReference type="GO" id="GO:0008255">
    <property type="term" value="F:ecdysis-triggering hormone activity"/>
    <property type="evidence" value="ECO:0007669"/>
    <property type="project" value="InterPro"/>
</dbReference>
<organism evidence="2 3">
    <name type="scientific">Orchesella cincta</name>
    <name type="common">Springtail</name>
    <name type="synonym">Podura cincta</name>
    <dbReference type="NCBI Taxonomy" id="48709"/>
    <lineage>
        <taxon>Eukaryota</taxon>
        <taxon>Metazoa</taxon>
        <taxon>Ecdysozoa</taxon>
        <taxon>Arthropoda</taxon>
        <taxon>Hexapoda</taxon>
        <taxon>Collembola</taxon>
        <taxon>Entomobryomorpha</taxon>
        <taxon>Entomobryoidea</taxon>
        <taxon>Orchesellidae</taxon>
        <taxon>Orchesellinae</taxon>
        <taxon>Orchesella</taxon>
    </lineage>
</organism>
<evidence type="ECO:0000256" key="1">
    <source>
        <dbReference type="SAM" id="Phobius"/>
    </source>
</evidence>
<dbReference type="Proteomes" id="UP000094527">
    <property type="component" value="Unassembled WGS sequence"/>
</dbReference>
<accession>A0A1D2MDW3</accession>
<feature type="transmembrane region" description="Helical" evidence="1">
    <location>
        <begin position="69"/>
        <end position="89"/>
    </location>
</feature>
<dbReference type="OrthoDB" id="6432957at2759"/>
<dbReference type="InterPro" id="IPR006825">
    <property type="entry name" value="Eclosion"/>
</dbReference>
<dbReference type="GO" id="GO:0007218">
    <property type="term" value="P:neuropeptide signaling pathway"/>
    <property type="evidence" value="ECO:0007669"/>
    <property type="project" value="InterPro"/>
</dbReference>
<dbReference type="GO" id="GO:0018990">
    <property type="term" value="P:ecdysis, chitin-based cuticle"/>
    <property type="evidence" value="ECO:0007669"/>
    <property type="project" value="InterPro"/>
</dbReference>
<evidence type="ECO:0000313" key="2">
    <source>
        <dbReference type="EMBL" id="ODM91054.1"/>
    </source>
</evidence>
<evidence type="ECO:0000313" key="3">
    <source>
        <dbReference type="Proteomes" id="UP000094527"/>
    </source>
</evidence>
<name>A0A1D2MDW3_ORCCI</name>
<protein>
    <submittedName>
        <fullName evidence="2">Eclosion hormone</fullName>
    </submittedName>
</protein>
<keyword evidence="1" id="KW-0472">Membrane</keyword>